<feature type="site" description="Contributes to redox potential value" evidence="8">
    <location>
        <position position="37"/>
    </location>
</feature>
<keyword evidence="3" id="KW-0249">Electron transport</keyword>
<dbReference type="PROSITE" id="PS00194">
    <property type="entry name" value="THIOREDOXIN_1"/>
    <property type="match status" value="1"/>
</dbReference>
<gene>
    <name evidence="11" type="primary">trxA</name>
    <name evidence="11" type="ORF">KME25_11025</name>
</gene>
<dbReference type="GO" id="GO:0005829">
    <property type="term" value="C:cytosol"/>
    <property type="evidence" value="ECO:0007669"/>
    <property type="project" value="TreeGrafter"/>
</dbReference>
<evidence type="ECO:0000256" key="3">
    <source>
        <dbReference type="ARBA" id="ARBA00022982"/>
    </source>
</evidence>
<dbReference type="InterPro" id="IPR036249">
    <property type="entry name" value="Thioredoxin-like_sf"/>
</dbReference>
<dbReference type="InterPro" id="IPR017937">
    <property type="entry name" value="Thioredoxin_CS"/>
</dbReference>
<sequence length="121" mass="13151">MSDNTKSIKLTTDNFQSEVLESAQPVLVDFWAPWCGPCRMVGPMIEELAADFAGRAKVGKLNIDENDAVATNYGIQAVPTLLFFKDGRVVDQVVGVAPFAVLVDKLNALDEQYLTTSEKAA</sequence>
<dbReference type="FunFam" id="3.40.30.10:FF:000001">
    <property type="entry name" value="Thioredoxin"/>
    <property type="match status" value="1"/>
</dbReference>
<dbReference type="PANTHER" id="PTHR45663">
    <property type="entry name" value="GEO12009P1"/>
    <property type="match status" value="1"/>
</dbReference>
<name>A0A951PKI7_9CYAN</name>
<dbReference type="InterPro" id="IPR005746">
    <property type="entry name" value="Thioredoxin"/>
</dbReference>
<dbReference type="GO" id="GO:0015035">
    <property type="term" value="F:protein-disulfide reductase activity"/>
    <property type="evidence" value="ECO:0007669"/>
    <property type="project" value="UniProtKB-UniRule"/>
</dbReference>
<feature type="disulfide bond" description="Redox-active" evidence="9">
    <location>
        <begin position="35"/>
        <end position="38"/>
    </location>
</feature>
<dbReference type="GO" id="GO:0045454">
    <property type="term" value="P:cell redox homeostasis"/>
    <property type="evidence" value="ECO:0007669"/>
    <property type="project" value="TreeGrafter"/>
</dbReference>
<dbReference type="AlphaFoldDB" id="A0A951PKI7"/>
<dbReference type="PANTHER" id="PTHR45663:SF11">
    <property type="entry name" value="GEO12009P1"/>
    <property type="match status" value="1"/>
</dbReference>
<keyword evidence="5 9" id="KW-0676">Redox-active center</keyword>
<dbReference type="Gene3D" id="3.40.30.10">
    <property type="entry name" value="Glutaredoxin"/>
    <property type="match status" value="1"/>
</dbReference>
<dbReference type="Pfam" id="PF00085">
    <property type="entry name" value="Thioredoxin"/>
    <property type="match status" value="1"/>
</dbReference>
<evidence type="ECO:0000256" key="8">
    <source>
        <dbReference type="PIRSR" id="PIRSR000077-1"/>
    </source>
</evidence>
<dbReference type="InterPro" id="IPR013766">
    <property type="entry name" value="Thioredoxin_domain"/>
</dbReference>
<feature type="site" description="Deprotonates C-terminal active site Cys" evidence="8">
    <location>
        <position position="29"/>
    </location>
</feature>
<dbReference type="PROSITE" id="PS51352">
    <property type="entry name" value="THIOREDOXIN_2"/>
    <property type="match status" value="1"/>
</dbReference>
<evidence type="ECO:0000256" key="4">
    <source>
        <dbReference type="ARBA" id="ARBA00023157"/>
    </source>
</evidence>
<evidence type="ECO:0000256" key="5">
    <source>
        <dbReference type="ARBA" id="ARBA00023284"/>
    </source>
</evidence>
<dbReference type="PIRSF" id="PIRSF000077">
    <property type="entry name" value="Thioredoxin"/>
    <property type="match status" value="1"/>
</dbReference>
<feature type="active site" description="Nucleophile" evidence="8">
    <location>
        <position position="38"/>
    </location>
</feature>
<evidence type="ECO:0000256" key="7">
    <source>
        <dbReference type="PIRNR" id="PIRNR000077"/>
    </source>
</evidence>
<keyword evidence="2" id="KW-0813">Transport</keyword>
<dbReference type="Proteomes" id="UP000753908">
    <property type="component" value="Unassembled WGS sequence"/>
</dbReference>
<reference evidence="11" key="2">
    <citation type="journal article" date="2022" name="Microbiol. Resour. Announc.">
        <title>Metagenome Sequencing to Explore Phylogenomics of Terrestrial Cyanobacteria.</title>
        <authorList>
            <person name="Ward R.D."/>
            <person name="Stajich J.E."/>
            <person name="Johansen J.R."/>
            <person name="Huntemann M."/>
            <person name="Clum A."/>
            <person name="Foster B."/>
            <person name="Foster B."/>
            <person name="Roux S."/>
            <person name="Palaniappan K."/>
            <person name="Varghese N."/>
            <person name="Mukherjee S."/>
            <person name="Reddy T.B.K."/>
            <person name="Daum C."/>
            <person name="Copeland A."/>
            <person name="Chen I.A."/>
            <person name="Ivanova N.N."/>
            <person name="Kyrpides N.C."/>
            <person name="Shapiro N."/>
            <person name="Eloe-Fadrosh E.A."/>
            <person name="Pietrasiak N."/>
        </authorList>
    </citation>
    <scope>NUCLEOTIDE SEQUENCE</scope>
    <source>
        <strain evidence="11">CPER-KK1</strain>
    </source>
</reference>
<proteinExistence type="inferred from homology"/>
<feature type="active site" description="Nucleophile" evidence="8">
    <location>
        <position position="35"/>
    </location>
</feature>
<accession>A0A951PKI7</accession>
<evidence type="ECO:0000256" key="2">
    <source>
        <dbReference type="ARBA" id="ARBA00022448"/>
    </source>
</evidence>
<dbReference type="CDD" id="cd02947">
    <property type="entry name" value="TRX_family"/>
    <property type="match status" value="1"/>
</dbReference>
<comment type="caution">
    <text evidence="11">The sequence shown here is derived from an EMBL/GenBank/DDBJ whole genome shotgun (WGS) entry which is preliminary data.</text>
</comment>
<dbReference type="SUPFAM" id="SSF52833">
    <property type="entry name" value="Thioredoxin-like"/>
    <property type="match status" value="1"/>
</dbReference>
<comment type="similarity">
    <text evidence="1 7">Belongs to the thioredoxin family.</text>
</comment>
<feature type="domain" description="Thioredoxin" evidence="10">
    <location>
        <begin position="1"/>
        <end position="111"/>
    </location>
</feature>
<feature type="site" description="Contributes to redox potential value" evidence="8">
    <location>
        <position position="36"/>
    </location>
</feature>
<organism evidence="11 12">
    <name type="scientific">Symplocastrum torsivum CPER-KK1</name>
    <dbReference type="NCBI Taxonomy" id="450513"/>
    <lineage>
        <taxon>Bacteria</taxon>
        <taxon>Bacillati</taxon>
        <taxon>Cyanobacteriota</taxon>
        <taxon>Cyanophyceae</taxon>
        <taxon>Oscillatoriophycideae</taxon>
        <taxon>Oscillatoriales</taxon>
        <taxon>Microcoleaceae</taxon>
        <taxon>Symplocastrum</taxon>
    </lineage>
</organism>
<evidence type="ECO:0000256" key="1">
    <source>
        <dbReference type="ARBA" id="ARBA00008987"/>
    </source>
</evidence>
<keyword evidence="4 9" id="KW-1015">Disulfide bond</keyword>
<dbReference type="PRINTS" id="PR00421">
    <property type="entry name" value="THIOREDOXIN"/>
</dbReference>
<evidence type="ECO:0000313" key="12">
    <source>
        <dbReference type="Proteomes" id="UP000753908"/>
    </source>
</evidence>
<dbReference type="EMBL" id="JAHHIF010000012">
    <property type="protein sequence ID" value="MBW4544961.1"/>
    <property type="molecule type" value="Genomic_DNA"/>
</dbReference>
<reference evidence="11" key="1">
    <citation type="submission" date="2021-05" db="EMBL/GenBank/DDBJ databases">
        <authorList>
            <person name="Pietrasiak N."/>
            <person name="Ward R."/>
            <person name="Stajich J.E."/>
            <person name="Kurbessoian T."/>
        </authorList>
    </citation>
    <scope>NUCLEOTIDE SEQUENCE</scope>
    <source>
        <strain evidence="11">CPER-KK1</strain>
    </source>
</reference>
<evidence type="ECO:0000256" key="6">
    <source>
        <dbReference type="NCBIfam" id="TIGR01068"/>
    </source>
</evidence>
<protein>
    <recommendedName>
        <fullName evidence="6 7">Thioredoxin</fullName>
    </recommendedName>
</protein>
<dbReference type="NCBIfam" id="TIGR01068">
    <property type="entry name" value="thioredoxin"/>
    <property type="match status" value="1"/>
</dbReference>
<evidence type="ECO:0000313" key="11">
    <source>
        <dbReference type="EMBL" id="MBW4544961.1"/>
    </source>
</evidence>
<evidence type="ECO:0000259" key="10">
    <source>
        <dbReference type="PROSITE" id="PS51352"/>
    </source>
</evidence>
<evidence type="ECO:0000256" key="9">
    <source>
        <dbReference type="PIRSR" id="PIRSR000077-4"/>
    </source>
</evidence>